<evidence type="ECO:0000313" key="2">
    <source>
        <dbReference type="Proteomes" id="UP000276133"/>
    </source>
</evidence>
<dbReference type="AlphaFoldDB" id="A0A3M7R2Z8"/>
<name>A0A3M7R2Z8_BRAPC</name>
<sequence>MVKPSFSSCSGVKFLSELAIALRRLAASFTSSYSPVVGSEATSNGFKLQNVTEGYSAVDSDTN</sequence>
<evidence type="ECO:0000313" key="1">
    <source>
        <dbReference type="EMBL" id="RNA17972.1"/>
    </source>
</evidence>
<accession>A0A3M7R2Z8</accession>
<gene>
    <name evidence="1" type="ORF">BpHYR1_017448</name>
</gene>
<reference evidence="1 2" key="1">
    <citation type="journal article" date="2018" name="Sci. Rep.">
        <title>Genomic signatures of local adaptation to the degree of environmental predictability in rotifers.</title>
        <authorList>
            <person name="Franch-Gras L."/>
            <person name="Hahn C."/>
            <person name="Garcia-Roger E.M."/>
            <person name="Carmona M.J."/>
            <person name="Serra M."/>
            <person name="Gomez A."/>
        </authorList>
    </citation>
    <scope>NUCLEOTIDE SEQUENCE [LARGE SCALE GENOMIC DNA]</scope>
    <source>
        <strain evidence="1">HYR1</strain>
    </source>
</reference>
<protein>
    <submittedName>
        <fullName evidence="1">Uncharacterized protein</fullName>
    </submittedName>
</protein>
<dbReference type="EMBL" id="REGN01004334">
    <property type="protein sequence ID" value="RNA17972.1"/>
    <property type="molecule type" value="Genomic_DNA"/>
</dbReference>
<comment type="caution">
    <text evidence="1">The sequence shown here is derived from an EMBL/GenBank/DDBJ whole genome shotgun (WGS) entry which is preliminary data.</text>
</comment>
<proteinExistence type="predicted"/>
<keyword evidence="2" id="KW-1185">Reference proteome</keyword>
<dbReference type="Proteomes" id="UP000276133">
    <property type="component" value="Unassembled WGS sequence"/>
</dbReference>
<organism evidence="1 2">
    <name type="scientific">Brachionus plicatilis</name>
    <name type="common">Marine rotifer</name>
    <name type="synonym">Brachionus muelleri</name>
    <dbReference type="NCBI Taxonomy" id="10195"/>
    <lineage>
        <taxon>Eukaryota</taxon>
        <taxon>Metazoa</taxon>
        <taxon>Spiralia</taxon>
        <taxon>Gnathifera</taxon>
        <taxon>Rotifera</taxon>
        <taxon>Eurotatoria</taxon>
        <taxon>Monogononta</taxon>
        <taxon>Pseudotrocha</taxon>
        <taxon>Ploima</taxon>
        <taxon>Brachionidae</taxon>
        <taxon>Brachionus</taxon>
    </lineage>
</organism>